<keyword evidence="2" id="KW-1185">Reference proteome</keyword>
<dbReference type="RefSeq" id="WP_252956323.1">
    <property type="nucleotide sequence ID" value="NZ_JAFIRR010000212.1"/>
</dbReference>
<organism evidence="1 2">
    <name type="scientific">Siccirubricoccus soli</name>
    <dbReference type="NCBI Taxonomy" id="2899147"/>
    <lineage>
        <taxon>Bacteria</taxon>
        <taxon>Pseudomonadati</taxon>
        <taxon>Pseudomonadota</taxon>
        <taxon>Alphaproteobacteria</taxon>
        <taxon>Acetobacterales</taxon>
        <taxon>Roseomonadaceae</taxon>
        <taxon>Siccirubricoccus</taxon>
    </lineage>
</organism>
<name>A0ABT1DCI0_9PROT</name>
<protein>
    <recommendedName>
        <fullName evidence="3">LysR substrate-binding domain-containing protein</fullName>
    </recommendedName>
</protein>
<dbReference type="Proteomes" id="UP001523392">
    <property type="component" value="Unassembled WGS sequence"/>
</dbReference>
<evidence type="ECO:0008006" key="3">
    <source>
        <dbReference type="Google" id="ProtNLM"/>
    </source>
</evidence>
<comment type="caution">
    <text evidence="1">The sequence shown here is derived from an EMBL/GenBank/DDBJ whole genome shotgun (WGS) entry which is preliminary data.</text>
</comment>
<sequence length="71" mass="7510">MGLARGPNAADSNAQMAIMEDDVAAVPGAVGPKALGRVLPPNALEFWIPVQAEGRPAFRAWLRLTARAWNG</sequence>
<gene>
    <name evidence="1" type="ORF">JYK14_26225</name>
</gene>
<proteinExistence type="predicted"/>
<dbReference type="EMBL" id="JAFIRR010000212">
    <property type="protein sequence ID" value="MCO6419637.1"/>
    <property type="molecule type" value="Genomic_DNA"/>
</dbReference>
<reference evidence="1 2" key="1">
    <citation type="submission" date="2021-12" db="EMBL/GenBank/DDBJ databases">
        <title>Siccirubricoccus leaddurans sp. nov., a high concentration Zn2+ tolerance bacterium.</title>
        <authorList>
            <person name="Cao Y."/>
        </authorList>
    </citation>
    <scope>NUCLEOTIDE SEQUENCE [LARGE SCALE GENOMIC DNA]</scope>
    <source>
        <strain evidence="1 2">KC 17139</strain>
    </source>
</reference>
<accession>A0ABT1DCI0</accession>
<evidence type="ECO:0000313" key="1">
    <source>
        <dbReference type="EMBL" id="MCO6419637.1"/>
    </source>
</evidence>
<evidence type="ECO:0000313" key="2">
    <source>
        <dbReference type="Proteomes" id="UP001523392"/>
    </source>
</evidence>